<dbReference type="EMBL" id="JAAIKC010000010">
    <property type="protein sequence ID" value="NEW08639.1"/>
    <property type="molecule type" value="Genomic_DNA"/>
</dbReference>
<dbReference type="GO" id="GO:0032977">
    <property type="term" value="F:membrane insertase activity"/>
    <property type="evidence" value="ECO:0007669"/>
    <property type="project" value="InterPro"/>
</dbReference>
<comment type="similarity">
    <text evidence="9">Belongs to the OXA1/ALB3/YidC family.</text>
</comment>
<comment type="subcellular location">
    <subcellularLocation>
        <location evidence="1">Cell membrane</location>
        <topology evidence="1">Multi-pass membrane protein</topology>
    </subcellularLocation>
    <subcellularLocation>
        <location evidence="9">Membrane</location>
        <topology evidence="9">Multi-pass membrane protein</topology>
    </subcellularLocation>
</comment>
<keyword evidence="6 10" id="KW-1133">Transmembrane helix</keyword>
<sequence length="231" mass="25812">MDTLLHPIITLLFTGLSWFHGLTSDWGIAIILLTLLVRALLFPLNLRIARQQFRQAKMQPILTEIRLSFAKDQTKLLQETSKVYKQFGVKPLSMIAVSLVQAPLFLSLYRVFTTHGTTMTSHFVPWIATLGQSDPMHIVPLAYAAVTFISMVVPLTNEIAATGSILSRVSVPALIVLVMAVIIWSSPVAIGLYWTTNSLFAIGERIWYRTPLGKKWIIHGSVALNGSYDYK</sequence>
<dbReference type="GO" id="GO:0051205">
    <property type="term" value="P:protein insertion into membrane"/>
    <property type="evidence" value="ECO:0007669"/>
    <property type="project" value="TreeGrafter"/>
</dbReference>
<feature type="transmembrane region" description="Helical" evidence="10">
    <location>
        <begin position="92"/>
        <end position="112"/>
    </location>
</feature>
<evidence type="ECO:0000256" key="6">
    <source>
        <dbReference type="ARBA" id="ARBA00022989"/>
    </source>
</evidence>
<dbReference type="PANTHER" id="PTHR12428">
    <property type="entry name" value="OXA1"/>
    <property type="match status" value="1"/>
</dbReference>
<accession>A0A6G4A499</accession>
<organism evidence="12">
    <name type="scientific">Paenibacillus sp. SYP-B3998</name>
    <dbReference type="NCBI Taxonomy" id="2678564"/>
    <lineage>
        <taxon>Bacteria</taxon>
        <taxon>Bacillati</taxon>
        <taxon>Bacillota</taxon>
        <taxon>Bacilli</taxon>
        <taxon>Bacillales</taxon>
        <taxon>Paenibacillaceae</taxon>
        <taxon>Paenibacillus</taxon>
    </lineage>
</organism>
<dbReference type="GO" id="GO:0005886">
    <property type="term" value="C:plasma membrane"/>
    <property type="evidence" value="ECO:0007669"/>
    <property type="project" value="UniProtKB-SubCell"/>
</dbReference>
<feature type="transmembrane region" description="Helical" evidence="10">
    <location>
        <begin position="26"/>
        <end position="48"/>
    </location>
</feature>
<dbReference type="InterPro" id="IPR047196">
    <property type="entry name" value="YidC_ALB_C"/>
</dbReference>
<dbReference type="Pfam" id="PF02096">
    <property type="entry name" value="60KD_IMP"/>
    <property type="match status" value="1"/>
</dbReference>
<evidence type="ECO:0000259" key="11">
    <source>
        <dbReference type="Pfam" id="PF02096"/>
    </source>
</evidence>
<gene>
    <name evidence="12" type="ORF">GK047_21825</name>
</gene>
<feature type="transmembrane region" description="Helical" evidence="10">
    <location>
        <begin position="169"/>
        <end position="194"/>
    </location>
</feature>
<evidence type="ECO:0000256" key="4">
    <source>
        <dbReference type="ARBA" id="ARBA00022692"/>
    </source>
</evidence>
<dbReference type="RefSeq" id="WP_163951697.1">
    <property type="nucleotide sequence ID" value="NZ_JAAIKC010000010.1"/>
</dbReference>
<proteinExistence type="inferred from homology"/>
<protein>
    <submittedName>
        <fullName evidence="12">YidC/Oxa1 family membrane protein insertase</fullName>
    </submittedName>
</protein>
<evidence type="ECO:0000256" key="3">
    <source>
        <dbReference type="ARBA" id="ARBA00022475"/>
    </source>
</evidence>
<dbReference type="InterPro" id="IPR028055">
    <property type="entry name" value="YidC/Oxa/ALB_C"/>
</dbReference>
<evidence type="ECO:0000256" key="5">
    <source>
        <dbReference type="ARBA" id="ARBA00022927"/>
    </source>
</evidence>
<dbReference type="CDD" id="cd20070">
    <property type="entry name" value="5TM_YidC_Alb3"/>
    <property type="match status" value="1"/>
</dbReference>
<dbReference type="GO" id="GO:0015031">
    <property type="term" value="P:protein transport"/>
    <property type="evidence" value="ECO:0007669"/>
    <property type="project" value="UniProtKB-KW"/>
</dbReference>
<evidence type="ECO:0000256" key="2">
    <source>
        <dbReference type="ARBA" id="ARBA00022448"/>
    </source>
</evidence>
<name>A0A6G4A499_9BACL</name>
<evidence type="ECO:0000256" key="10">
    <source>
        <dbReference type="SAM" id="Phobius"/>
    </source>
</evidence>
<dbReference type="AlphaFoldDB" id="A0A6G4A499"/>
<keyword evidence="2" id="KW-0813">Transport</keyword>
<dbReference type="NCBIfam" id="TIGR03592">
    <property type="entry name" value="yidC_oxa1_cterm"/>
    <property type="match status" value="1"/>
</dbReference>
<feature type="domain" description="Membrane insertase YidC/Oxa/ALB C-terminal" evidence="11">
    <location>
        <begin position="26"/>
        <end position="208"/>
    </location>
</feature>
<evidence type="ECO:0000313" key="12">
    <source>
        <dbReference type="EMBL" id="NEW08639.1"/>
    </source>
</evidence>
<keyword evidence="3" id="KW-1003">Cell membrane</keyword>
<reference evidence="12" key="1">
    <citation type="submission" date="2020-02" db="EMBL/GenBank/DDBJ databases">
        <authorList>
            <person name="Shen X.-R."/>
            <person name="Zhang Y.-X."/>
        </authorList>
    </citation>
    <scope>NUCLEOTIDE SEQUENCE</scope>
    <source>
        <strain evidence="12">SYP-B3998</strain>
    </source>
</reference>
<dbReference type="PANTHER" id="PTHR12428:SF65">
    <property type="entry name" value="CYTOCHROME C OXIDASE ASSEMBLY PROTEIN COX18, MITOCHONDRIAL"/>
    <property type="match status" value="1"/>
</dbReference>
<evidence type="ECO:0000256" key="8">
    <source>
        <dbReference type="ARBA" id="ARBA00023186"/>
    </source>
</evidence>
<comment type="caution">
    <text evidence="12">The sequence shown here is derived from an EMBL/GenBank/DDBJ whole genome shotgun (WGS) entry which is preliminary data.</text>
</comment>
<keyword evidence="4 9" id="KW-0812">Transmembrane</keyword>
<keyword evidence="8" id="KW-0143">Chaperone</keyword>
<keyword evidence="7 10" id="KW-0472">Membrane</keyword>
<evidence type="ECO:0000256" key="7">
    <source>
        <dbReference type="ARBA" id="ARBA00023136"/>
    </source>
</evidence>
<evidence type="ECO:0000256" key="9">
    <source>
        <dbReference type="RuleBase" id="RU003945"/>
    </source>
</evidence>
<evidence type="ECO:0000256" key="1">
    <source>
        <dbReference type="ARBA" id="ARBA00004651"/>
    </source>
</evidence>
<dbReference type="InterPro" id="IPR001708">
    <property type="entry name" value="YidC/ALB3/OXA1/COX18"/>
</dbReference>
<keyword evidence="5" id="KW-0653">Protein transport</keyword>
<feature type="transmembrane region" description="Helical" evidence="10">
    <location>
        <begin position="138"/>
        <end position="157"/>
    </location>
</feature>